<sequence>MVWSFERSFQDFAKYNLTLKENIQLGKVNKKENIENTLIQAQGKELFKIKKGVEQVLGSWFEDGEEISIGQWQKVAIARALYRNAPILILDEPTSNIDPQAEYEIFNNLKTLYKKKNLVFISHRFSTVRMADKIYVLEKGELIEQGTHDDLLKNNKLYAKFFRIQKKGYE</sequence>
<accession>A0A2H0KN15</accession>
<dbReference type="PANTHER" id="PTHR43394:SF1">
    <property type="entry name" value="ATP-BINDING CASSETTE SUB-FAMILY B MEMBER 10, MITOCHONDRIAL"/>
    <property type="match status" value="1"/>
</dbReference>
<reference evidence="2 3" key="1">
    <citation type="submission" date="2017-09" db="EMBL/GenBank/DDBJ databases">
        <title>Depth-based differentiation of microbial function through sediment-hosted aquifers and enrichment of novel symbionts in the deep terrestrial subsurface.</title>
        <authorList>
            <person name="Probst A.J."/>
            <person name="Ladd B."/>
            <person name="Jarett J.K."/>
            <person name="Geller-Mcgrath D.E."/>
            <person name="Sieber C.M."/>
            <person name="Emerson J.B."/>
            <person name="Anantharaman K."/>
            <person name="Thomas B.C."/>
            <person name="Malmstrom R."/>
            <person name="Stieglmeier M."/>
            <person name="Klingl A."/>
            <person name="Woyke T."/>
            <person name="Ryan C.M."/>
            <person name="Banfield J.F."/>
        </authorList>
    </citation>
    <scope>NUCLEOTIDE SEQUENCE [LARGE SCALE GENOMIC DNA]</scope>
    <source>
        <strain evidence="2">CG11_big_fil_rev_8_21_14_0_20_35_14</strain>
    </source>
</reference>
<dbReference type="AlphaFoldDB" id="A0A2H0KN15"/>
<dbReference type="PANTHER" id="PTHR43394">
    <property type="entry name" value="ATP-DEPENDENT PERMEASE MDL1, MITOCHONDRIAL"/>
    <property type="match status" value="1"/>
</dbReference>
<feature type="domain" description="ABC transporter" evidence="1">
    <location>
        <begin position="13"/>
        <end position="95"/>
    </location>
</feature>
<protein>
    <recommendedName>
        <fullName evidence="1">ABC transporter domain-containing protein</fullName>
    </recommendedName>
</protein>
<dbReference type="SUPFAM" id="SSF52540">
    <property type="entry name" value="P-loop containing nucleoside triphosphate hydrolases"/>
    <property type="match status" value="1"/>
</dbReference>
<gene>
    <name evidence="2" type="ORF">COV86_01965</name>
</gene>
<dbReference type="EMBL" id="PCVL01000024">
    <property type="protein sequence ID" value="PIQ72626.1"/>
    <property type="molecule type" value="Genomic_DNA"/>
</dbReference>
<dbReference type="InterPro" id="IPR027417">
    <property type="entry name" value="P-loop_NTPase"/>
</dbReference>
<dbReference type="GO" id="GO:0016887">
    <property type="term" value="F:ATP hydrolysis activity"/>
    <property type="evidence" value="ECO:0007669"/>
    <property type="project" value="InterPro"/>
</dbReference>
<dbReference type="GO" id="GO:0005524">
    <property type="term" value="F:ATP binding"/>
    <property type="evidence" value="ECO:0007669"/>
    <property type="project" value="InterPro"/>
</dbReference>
<dbReference type="InterPro" id="IPR003439">
    <property type="entry name" value="ABC_transporter-like_ATP-bd"/>
</dbReference>
<dbReference type="InterPro" id="IPR039421">
    <property type="entry name" value="Type_1_exporter"/>
</dbReference>
<organism evidence="2 3">
    <name type="scientific">Candidatus Roizmanbacteria bacterium CG11_big_fil_rev_8_21_14_0_20_35_14</name>
    <dbReference type="NCBI Taxonomy" id="1974855"/>
    <lineage>
        <taxon>Bacteria</taxon>
        <taxon>Candidatus Roizmaniibacteriota</taxon>
    </lineage>
</organism>
<comment type="caution">
    <text evidence="2">The sequence shown here is derived from an EMBL/GenBank/DDBJ whole genome shotgun (WGS) entry which is preliminary data.</text>
</comment>
<dbReference type="Gene3D" id="3.40.50.300">
    <property type="entry name" value="P-loop containing nucleotide triphosphate hydrolases"/>
    <property type="match status" value="1"/>
</dbReference>
<dbReference type="Pfam" id="PF00005">
    <property type="entry name" value="ABC_tran"/>
    <property type="match status" value="1"/>
</dbReference>
<evidence type="ECO:0000259" key="1">
    <source>
        <dbReference type="Pfam" id="PF00005"/>
    </source>
</evidence>
<name>A0A2H0KN15_9BACT</name>
<evidence type="ECO:0000313" key="2">
    <source>
        <dbReference type="EMBL" id="PIQ72626.1"/>
    </source>
</evidence>
<evidence type="ECO:0000313" key="3">
    <source>
        <dbReference type="Proteomes" id="UP000229570"/>
    </source>
</evidence>
<dbReference type="GO" id="GO:0015421">
    <property type="term" value="F:ABC-type oligopeptide transporter activity"/>
    <property type="evidence" value="ECO:0007669"/>
    <property type="project" value="TreeGrafter"/>
</dbReference>
<dbReference type="Proteomes" id="UP000229570">
    <property type="component" value="Unassembled WGS sequence"/>
</dbReference>
<proteinExistence type="predicted"/>